<protein>
    <submittedName>
        <fullName evidence="1">Uncharacterized protein</fullName>
    </submittedName>
</protein>
<name>A0ACC0BUA6_CATRO</name>
<evidence type="ECO:0000313" key="2">
    <source>
        <dbReference type="Proteomes" id="UP001060085"/>
    </source>
</evidence>
<dbReference type="EMBL" id="CM044702">
    <property type="protein sequence ID" value="KAI5676194.1"/>
    <property type="molecule type" value="Genomic_DNA"/>
</dbReference>
<accession>A0ACC0BUA6</accession>
<keyword evidence="2" id="KW-1185">Reference proteome</keyword>
<dbReference type="Proteomes" id="UP001060085">
    <property type="component" value="Linkage Group LG02"/>
</dbReference>
<proteinExistence type="predicted"/>
<comment type="caution">
    <text evidence="1">The sequence shown here is derived from an EMBL/GenBank/DDBJ whole genome shotgun (WGS) entry which is preliminary data.</text>
</comment>
<evidence type="ECO:0000313" key="1">
    <source>
        <dbReference type="EMBL" id="KAI5676194.1"/>
    </source>
</evidence>
<reference evidence="2" key="1">
    <citation type="journal article" date="2023" name="Nat. Plants">
        <title>Single-cell RNA sequencing provides a high-resolution roadmap for understanding the multicellular compartmentation of specialized metabolism.</title>
        <authorList>
            <person name="Sun S."/>
            <person name="Shen X."/>
            <person name="Li Y."/>
            <person name="Li Y."/>
            <person name="Wang S."/>
            <person name="Li R."/>
            <person name="Zhang H."/>
            <person name="Shen G."/>
            <person name="Guo B."/>
            <person name="Wei J."/>
            <person name="Xu J."/>
            <person name="St-Pierre B."/>
            <person name="Chen S."/>
            <person name="Sun C."/>
        </authorList>
    </citation>
    <scope>NUCLEOTIDE SEQUENCE [LARGE SCALE GENOMIC DNA]</scope>
</reference>
<gene>
    <name evidence="1" type="ORF">M9H77_07144</name>
</gene>
<sequence length="195" mass="22833">MATKGFYLLFKINLCGNLLLQFTGFVYIIFKQILTRPSRTQNQKACCGRSEENRRKFDHATKEIQDKNVDAFIYLMKIDPEKWTPLHDGGHKHGIMTTNISGALNSILKKARVLPLKSLVELIFNKLVRYFHQHREEAQNCVYPFSTRIFDKLLRIEMKSREHKVTLTIHEKEYIWSDLRSGDNGTRADTYVPEI</sequence>
<organism evidence="1 2">
    <name type="scientific">Catharanthus roseus</name>
    <name type="common">Madagascar periwinkle</name>
    <name type="synonym">Vinca rosea</name>
    <dbReference type="NCBI Taxonomy" id="4058"/>
    <lineage>
        <taxon>Eukaryota</taxon>
        <taxon>Viridiplantae</taxon>
        <taxon>Streptophyta</taxon>
        <taxon>Embryophyta</taxon>
        <taxon>Tracheophyta</taxon>
        <taxon>Spermatophyta</taxon>
        <taxon>Magnoliopsida</taxon>
        <taxon>eudicotyledons</taxon>
        <taxon>Gunneridae</taxon>
        <taxon>Pentapetalae</taxon>
        <taxon>asterids</taxon>
        <taxon>lamiids</taxon>
        <taxon>Gentianales</taxon>
        <taxon>Apocynaceae</taxon>
        <taxon>Rauvolfioideae</taxon>
        <taxon>Vinceae</taxon>
        <taxon>Catharanthinae</taxon>
        <taxon>Catharanthus</taxon>
    </lineage>
</organism>